<evidence type="ECO:0000256" key="19">
    <source>
        <dbReference type="ARBA" id="ARBA00023136"/>
    </source>
</evidence>
<dbReference type="Gene3D" id="1.10.3810.10">
    <property type="entry name" value="Biosynthetic peptidoglycan transglycosylase-like"/>
    <property type="match status" value="1"/>
</dbReference>
<dbReference type="InterPro" id="IPR031376">
    <property type="entry name" value="PCB_OB"/>
</dbReference>
<keyword evidence="21" id="KW-0511">Multifunctional enzyme</keyword>
<protein>
    <recommendedName>
        <fullName evidence="6">Penicillin-binding protein 1A</fullName>
        <ecNumber evidence="24">2.4.99.28</ecNumber>
        <ecNumber evidence="5">3.4.16.4</ecNumber>
    </recommendedName>
</protein>
<keyword evidence="10" id="KW-0645">Protease</keyword>
<proteinExistence type="inferred from homology"/>
<comment type="subcellular location">
    <subcellularLocation>
        <location evidence="1">Cell inner membrane</location>
        <topology evidence="1">Single-pass type II membrane protein</topology>
    </subcellularLocation>
</comment>
<dbReference type="GO" id="GO:0046677">
    <property type="term" value="P:response to antibiotic"/>
    <property type="evidence" value="ECO:0007669"/>
    <property type="project" value="UniProtKB-KW"/>
</dbReference>
<dbReference type="RefSeq" id="WP_207690022.1">
    <property type="nucleotide sequence ID" value="NZ_CP061799.1"/>
</dbReference>
<dbReference type="InterPro" id="IPR001460">
    <property type="entry name" value="PCN-bd_Tpept"/>
</dbReference>
<dbReference type="InterPro" id="IPR001264">
    <property type="entry name" value="Glyco_trans_51"/>
</dbReference>
<accession>A0A975B3I4</accession>
<evidence type="ECO:0000256" key="21">
    <source>
        <dbReference type="ARBA" id="ARBA00023268"/>
    </source>
</evidence>
<keyword evidence="11" id="KW-0328">Glycosyltransferase</keyword>
<dbReference type="AlphaFoldDB" id="A0A975B3I4"/>
<gene>
    <name evidence="30" type="primary">pbpA1</name>
    <name evidence="30" type="ORF">dnl_03370</name>
</gene>
<dbReference type="GO" id="GO:0005886">
    <property type="term" value="C:plasma membrane"/>
    <property type="evidence" value="ECO:0007669"/>
    <property type="project" value="UniProtKB-SubCell"/>
</dbReference>
<sequence length="789" mass="89322">MSRKRKIPKTRKGRTTTIIFCIAGLLFFIAAAGTGLGGLAVYNHYSRGLPDISFLKKYRPAAITTVYSDDNQKIAEFYKERRIVVPYSEIPDMLIKAFVASEDARFFEHEGIDLKSIIRAALKNFEAGRVVQGGSTITQQVIKCFLLTPERKYERKIKEAILAFRIDKAFSKQDILYLYLNEIYLGHGAYGVAAAAENYFGKTLKELTLAESAILAGLPQAPSDYSPFRHFEEAKKRQQYVLNRMAELEFITRDQAEKAFNEELEIKPRRNWYIEHVPYYTEHVRRYVEAKYGQELLYKGGLKIYTAVNVDMQKAARKAVDKGLRELDKRHFGYRGPINNLKPDEIEPFLKNLEKEQEDQALIQGDIVNAVVDNIDSKEREIRVFLGKDQGIISFNTMKWAGHKADRKAKTNNLAQALVPGDLIWVRLEQKNKDTGYWDLTLEQTPKTQSALICLESGTGHVKAMIGGRDFKSSQFNRAVQAKRQPGSAFKPIIYAAALDKGYTPATEIIDNVFIYQNAKMKWMPKNYDRKFYGPTLLRKALAKSRNLSTIQILNDIGVDYAVEYAKKLGIESELSPNLSLALGSSGVSLLELSTAYSVFNNKGFLIQPVFITKILDRDGNELEKAEITKKKVIEQSTAYLMTSLMESVVKEGTATKVRAINRPAAGKTGTTNNLHDAWFMGYTPDYIAGTWVGYDQEQSLGSKESGGRAAIPIWLDFMKEIHKDKPVKGFKAPKNVVFSKIDADTGLLPVPDTKKVIFECFKKGTVPTRYSRRSDSISEKDQFYKMEM</sequence>
<dbReference type="GO" id="GO:0008658">
    <property type="term" value="F:penicillin binding"/>
    <property type="evidence" value="ECO:0007669"/>
    <property type="project" value="InterPro"/>
</dbReference>
<dbReference type="Gene3D" id="3.40.710.10">
    <property type="entry name" value="DD-peptidase/beta-lactamase superfamily"/>
    <property type="match status" value="2"/>
</dbReference>
<evidence type="ECO:0000256" key="2">
    <source>
        <dbReference type="ARBA" id="ARBA00004752"/>
    </source>
</evidence>
<dbReference type="InterPro" id="IPR036950">
    <property type="entry name" value="PBP_transglycosylase"/>
</dbReference>
<dbReference type="SUPFAM" id="SSF56601">
    <property type="entry name" value="beta-lactamase/transpeptidase-like"/>
    <property type="match status" value="1"/>
</dbReference>
<dbReference type="Pfam" id="PF00905">
    <property type="entry name" value="Transpeptidase"/>
    <property type="match status" value="1"/>
</dbReference>
<comment type="pathway">
    <text evidence="2">Cell wall biogenesis; peptidoglycan biosynthesis.</text>
</comment>
<evidence type="ECO:0000256" key="15">
    <source>
        <dbReference type="ARBA" id="ARBA00022960"/>
    </source>
</evidence>
<dbReference type="GO" id="GO:0009002">
    <property type="term" value="F:serine-type D-Ala-D-Ala carboxypeptidase activity"/>
    <property type="evidence" value="ECO:0007669"/>
    <property type="project" value="UniProtKB-EC"/>
</dbReference>
<dbReference type="PANTHER" id="PTHR32282">
    <property type="entry name" value="BINDING PROTEIN TRANSPEPTIDASE, PUTATIVE-RELATED"/>
    <property type="match status" value="1"/>
</dbReference>
<dbReference type="GO" id="GO:0071555">
    <property type="term" value="P:cell wall organization"/>
    <property type="evidence" value="ECO:0007669"/>
    <property type="project" value="UniProtKB-KW"/>
</dbReference>
<evidence type="ECO:0000256" key="24">
    <source>
        <dbReference type="ARBA" id="ARBA00044770"/>
    </source>
</evidence>
<keyword evidence="22" id="KW-0961">Cell wall biogenesis/degradation</keyword>
<evidence type="ECO:0000256" key="10">
    <source>
        <dbReference type="ARBA" id="ARBA00022670"/>
    </source>
</evidence>
<dbReference type="InterPro" id="IPR050396">
    <property type="entry name" value="Glycosyltr_51/Transpeptidase"/>
</dbReference>
<dbReference type="GO" id="GO:0030288">
    <property type="term" value="C:outer membrane-bounded periplasmic space"/>
    <property type="evidence" value="ECO:0007669"/>
    <property type="project" value="TreeGrafter"/>
</dbReference>
<dbReference type="InterPro" id="IPR023346">
    <property type="entry name" value="Lysozyme-like_dom_sf"/>
</dbReference>
<evidence type="ECO:0000256" key="25">
    <source>
        <dbReference type="ARBA" id="ARBA00049902"/>
    </source>
</evidence>
<keyword evidence="14" id="KW-0378">Hydrolase</keyword>
<feature type="domain" description="Penicillin-binding protein transpeptidase" evidence="27">
    <location>
        <begin position="455"/>
        <end position="713"/>
    </location>
</feature>
<evidence type="ECO:0000256" key="6">
    <source>
        <dbReference type="ARBA" id="ARBA00018638"/>
    </source>
</evidence>
<comment type="catalytic activity">
    <reaction evidence="23">
        <text>Preferential cleavage: (Ac)2-L-Lys-D-Ala-|-D-Ala. Also transpeptidation of peptidyl-alanyl moieties that are N-acyl substituents of D-alanine.</text>
        <dbReference type="EC" id="3.4.16.4"/>
    </reaction>
</comment>
<evidence type="ECO:0000256" key="17">
    <source>
        <dbReference type="ARBA" id="ARBA00022984"/>
    </source>
</evidence>
<dbReference type="EC" id="3.4.16.4" evidence="5"/>
<dbReference type="NCBIfam" id="TIGR02074">
    <property type="entry name" value="PBP_1a_fam"/>
    <property type="match status" value="1"/>
</dbReference>
<dbReference type="EMBL" id="CP061799">
    <property type="protein sequence ID" value="QTA78124.1"/>
    <property type="molecule type" value="Genomic_DNA"/>
</dbReference>
<dbReference type="Pfam" id="PF00912">
    <property type="entry name" value="Transgly"/>
    <property type="match status" value="1"/>
</dbReference>
<evidence type="ECO:0000256" key="12">
    <source>
        <dbReference type="ARBA" id="ARBA00022679"/>
    </source>
</evidence>
<evidence type="ECO:0000256" key="13">
    <source>
        <dbReference type="ARBA" id="ARBA00022692"/>
    </source>
</evidence>
<dbReference type="Proteomes" id="UP000663720">
    <property type="component" value="Chromosome"/>
</dbReference>
<keyword evidence="15" id="KW-0133">Cell shape</keyword>
<evidence type="ECO:0000256" key="26">
    <source>
        <dbReference type="ARBA" id="ARBA00060592"/>
    </source>
</evidence>
<keyword evidence="9" id="KW-0121">Carboxypeptidase</keyword>
<evidence type="ECO:0000256" key="11">
    <source>
        <dbReference type="ARBA" id="ARBA00022676"/>
    </source>
</evidence>
<feature type="domain" description="Glycosyl transferase family 51" evidence="28">
    <location>
        <begin position="71"/>
        <end position="245"/>
    </location>
</feature>
<keyword evidence="31" id="KW-1185">Reference proteome</keyword>
<keyword evidence="7" id="KW-1003">Cell membrane</keyword>
<evidence type="ECO:0000256" key="22">
    <source>
        <dbReference type="ARBA" id="ARBA00023316"/>
    </source>
</evidence>
<evidence type="ECO:0000256" key="23">
    <source>
        <dbReference type="ARBA" id="ARBA00034000"/>
    </source>
</evidence>
<dbReference type="GO" id="GO:0006508">
    <property type="term" value="P:proteolysis"/>
    <property type="evidence" value="ECO:0007669"/>
    <property type="project" value="UniProtKB-KW"/>
</dbReference>
<dbReference type="KEGG" id="dli:dnl_03370"/>
<comment type="similarity">
    <text evidence="3">In the C-terminal section; belongs to the transpeptidase family.</text>
</comment>
<comment type="similarity">
    <text evidence="4">In the N-terminal section; belongs to the glycosyltransferase 51 family.</text>
</comment>
<keyword evidence="12" id="KW-0808">Transferase</keyword>
<dbReference type="GO" id="GO:0009252">
    <property type="term" value="P:peptidoglycan biosynthetic process"/>
    <property type="evidence" value="ECO:0007669"/>
    <property type="project" value="UniProtKB-KW"/>
</dbReference>
<dbReference type="FunFam" id="1.10.3810.10:FF:000003">
    <property type="entry name" value="Penicillin-binding protein 1a"/>
    <property type="match status" value="1"/>
</dbReference>
<evidence type="ECO:0000256" key="18">
    <source>
        <dbReference type="ARBA" id="ARBA00022989"/>
    </source>
</evidence>
<keyword evidence="13" id="KW-0812">Transmembrane</keyword>
<evidence type="ECO:0000313" key="31">
    <source>
        <dbReference type="Proteomes" id="UP000663720"/>
    </source>
</evidence>
<name>A0A975B3I4_9BACT</name>
<comment type="catalytic activity">
    <reaction evidence="25">
        <text>[GlcNAc-(1-&gt;4)-Mur2Ac(oyl-L-Ala-gamma-D-Glu-L-Lys-D-Ala-D-Ala)](n)-di-trans,octa-cis-undecaprenyl diphosphate + beta-D-GlcNAc-(1-&gt;4)-Mur2Ac(oyl-L-Ala-gamma-D-Glu-L-Lys-D-Ala-D-Ala)-di-trans,octa-cis-undecaprenyl diphosphate = [GlcNAc-(1-&gt;4)-Mur2Ac(oyl-L-Ala-gamma-D-Glu-L-Lys-D-Ala-D-Ala)](n+1)-di-trans,octa-cis-undecaprenyl diphosphate + di-trans,octa-cis-undecaprenyl diphosphate + H(+)</text>
        <dbReference type="Rhea" id="RHEA:23708"/>
        <dbReference type="Rhea" id="RHEA-COMP:9602"/>
        <dbReference type="Rhea" id="RHEA-COMP:9603"/>
        <dbReference type="ChEBI" id="CHEBI:15378"/>
        <dbReference type="ChEBI" id="CHEBI:58405"/>
        <dbReference type="ChEBI" id="CHEBI:60033"/>
        <dbReference type="ChEBI" id="CHEBI:78435"/>
        <dbReference type="EC" id="2.4.99.28"/>
    </reaction>
</comment>
<evidence type="ECO:0000256" key="9">
    <source>
        <dbReference type="ARBA" id="ARBA00022645"/>
    </source>
</evidence>
<dbReference type="GO" id="GO:0008955">
    <property type="term" value="F:peptidoglycan glycosyltransferase activity"/>
    <property type="evidence" value="ECO:0007669"/>
    <property type="project" value="UniProtKB-EC"/>
</dbReference>
<evidence type="ECO:0000256" key="3">
    <source>
        <dbReference type="ARBA" id="ARBA00007090"/>
    </source>
</evidence>
<reference evidence="30" key="1">
    <citation type="journal article" date="2021" name="Microb. Physiol.">
        <title>Proteogenomic Insights into the Physiology of Marine, Sulfate-Reducing, Filamentous Desulfonema limicola and Desulfonema magnum.</title>
        <authorList>
            <person name="Schnaars V."/>
            <person name="Wohlbrand L."/>
            <person name="Scheve S."/>
            <person name="Hinrichs C."/>
            <person name="Reinhardt R."/>
            <person name="Rabus R."/>
        </authorList>
    </citation>
    <scope>NUCLEOTIDE SEQUENCE</scope>
    <source>
        <strain evidence="30">5ac10</strain>
    </source>
</reference>
<evidence type="ECO:0000259" key="29">
    <source>
        <dbReference type="Pfam" id="PF17092"/>
    </source>
</evidence>
<evidence type="ECO:0000313" key="30">
    <source>
        <dbReference type="EMBL" id="QTA78124.1"/>
    </source>
</evidence>
<evidence type="ECO:0000256" key="1">
    <source>
        <dbReference type="ARBA" id="ARBA00004249"/>
    </source>
</evidence>
<keyword evidence="17" id="KW-0573">Peptidoglycan synthesis</keyword>
<keyword evidence="8" id="KW-0997">Cell inner membrane</keyword>
<dbReference type="EC" id="2.4.99.28" evidence="24"/>
<dbReference type="Pfam" id="PF17092">
    <property type="entry name" value="PCB_OB"/>
    <property type="match status" value="1"/>
</dbReference>
<evidence type="ECO:0000256" key="5">
    <source>
        <dbReference type="ARBA" id="ARBA00012448"/>
    </source>
</evidence>
<evidence type="ECO:0000256" key="20">
    <source>
        <dbReference type="ARBA" id="ARBA00023251"/>
    </source>
</evidence>
<comment type="pathway">
    <text evidence="26">Glycan biosynthesis.</text>
</comment>
<dbReference type="SUPFAM" id="SSF53955">
    <property type="entry name" value="Lysozyme-like"/>
    <property type="match status" value="1"/>
</dbReference>
<keyword evidence="18" id="KW-1133">Transmembrane helix</keyword>
<dbReference type="GO" id="GO:0008360">
    <property type="term" value="P:regulation of cell shape"/>
    <property type="evidence" value="ECO:0007669"/>
    <property type="project" value="UniProtKB-KW"/>
</dbReference>
<dbReference type="PANTHER" id="PTHR32282:SF27">
    <property type="entry name" value="PENICILLIN-BINDING PROTEIN 1A"/>
    <property type="match status" value="1"/>
</dbReference>
<evidence type="ECO:0000256" key="4">
    <source>
        <dbReference type="ARBA" id="ARBA00007739"/>
    </source>
</evidence>
<organism evidence="30 31">
    <name type="scientific">Desulfonema limicola</name>
    <dbReference type="NCBI Taxonomy" id="45656"/>
    <lineage>
        <taxon>Bacteria</taxon>
        <taxon>Pseudomonadati</taxon>
        <taxon>Thermodesulfobacteriota</taxon>
        <taxon>Desulfobacteria</taxon>
        <taxon>Desulfobacterales</taxon>
        <taxon>Desulfococcaceae</taxon>
        <taxon>Desulfonema</taxon>
    </lineage>
</organism>
<evidence type="ECO:0000256" key="7">
    <source>
        <dbReference type="ARBA" id="ARBA00022475"/>
    </source>
</evidence>
<evidence type="ECO:0000259" key="28">
    <source>
        <dbReference type="Pfam" id="PF00912"/>
    </source>
</evidence>
<keyword evidence="19" id="KW-0472">Membrane</keyword>
<keyword evidence="16" id="KW-0735">Signal-anchor</keyword>
<dbReference type="InterPro" id="IPR012338">
    <property type="entry name" value="Beta-lactam/transpept-like"/>
</dbReference>
<feature type="domain" description="Penicillin-binding protein OB-like" evidence="29">
    <location>
        <begin position="334"/>
        <end position="447"/>
    </location>
</feature>
<evidence type="ECO:0000256" key="14">
    <source>
        <dbReference type="ARBA" id="ARBA00022801"/>
    </source>
</evidence>
<keyword evidence="20" id="KW-0046">Antibiotic resistance</keyword>
<evidence type="ECO:0000259" key="27">
    <source>
        <dbReference type="Pfam" id="PF00905"/>
    </source>
</evidence>
<evidence type="ECO:0000256" key="16">
    <source>
        <dbReference type="ARBA" id="ARBA00022968"/>
    </source>
</evidence>
<evidence type="ECO:0000256" key="8">
    <source>
        <dbReference type="ARBA" id="ARBA00022519"/>
    </source>
</evidence>